<proteinExistence type="predicted"/>
<dbReference type="PANTHER" id="PTHR12778:SF9">
    <property type="entry name" value="ACETYL-COENZYME A TRANSPORTER 1"/>
    <property type="match status" value="1"/>
</dbReference>
<dbReference type="PANTHER" id="PTHR12778">
    <property type="entry name" value="SOLUTE CARRIER FAMILY 33 ACETYL-COA TRANSPORTER -RELATED"/>
    <property type="match status" value="1"/>
</dbReference>
<dbReference type="EMBL" id="LR900686">
    <property type="protein sequence ID" value="CAD7246561.1"/>
    <property type="molecule type" value="Genomic_DNA"/>
</dbReference>
<feature type="non-terminal residue" evidence="6">
    <location>
        <position position="1"/>
    </location>
</feature>
<feature type="transmembrane region" description="Helical" evidence="5">
    <location>
        <begin position="393"/>
        <end position="421"/>
    </location>
</feature>
<evidence type="ECO:0008006" key="8">
    <source>
        <dbReference type="Google" id="ProtNLM"/>
    </source>
</evidence>
<dbReference type="Proteomes" id="UP000677054">
    <property type="component" value="Unassembled WGS sequence"/>
</dbReference>
<keyword evidence="4 5" id="KW-0472">Membrane</keyword>
<feature type="transmembrane region" description="Helical" evidence="5">
    <location>
        <begin position="52"/>
        <end position="75"/>
    </location>
</feature>
<feature type="transmembrane region" description="Helical" evidence="5">
    <location>
        <begin position="95"/>
        <end position="111"/>
    </location>
</feature>
<feature type="transmembrane region" description="Helical" evidence="5">
    <location>
        <begin position="118"/>
        <end position="136"/>
    </location>
</feature>
<dbReference type="GO" id="GO:0016020">
    <property type="term" value="C:membrane"/>
    <property type="evidence" value="ECO:0007669"/>
    <property type="project" value="UniProtKB-SubCell"/>
</dbReference>
<gene>
    <name evidence="6" type="ORF">DSTB1V02_LOCUS6409</name>
</gene>
<dbReference type="SUPFAM" id="SSF103473">
    <property type="entry name" value="MFS general substrate transporter"/>
    <property type="match status" value="1"/>
</dbReference>
<evidence type="ECO:0000256" key="5">
    <source>
        <dbReference type="SAM" id="Phobius"/>
    </source>
</evidence>
<dbReference type="InterPro" id="IPR036259">
    <property type="entry name" value="MFS_trans_sf"/>
</dbReference>
<evidence type="ECO:0000256" key="2">
    <source>
        <dbReference type="ARBA" id="ARBA00022692"/>
    </source>
</evidence>
<dbReference type="InterPro" id="IPR024371">
    <property type="entry name" value="AcetylCoA_trans_1-like"/>
</dbReference>
<evidence type="ECO:0000256" key="1">
    <source>
        <dbReference type="ARBA" id="ARBA00004141"/>
    </source>
</evidence>
<protein>
    <recommendedName>
        <fullName evidence="8">Acetyl-coenzyme A transporter 1</fullName>
    </recommendedName>
</protein>
<feature type="transmembrane region" description="Helical" evidence="5">
    <location>
        <begin position="326"/>
        <end position="344"/>
    </location>
</feature>
<dbReference type="AlphaFoldDB" id="A0A7R9A522"/>
<evidence type="ECO:0000256" key="4">
    <source>
        <dbReference type="ARBA" id="ARBA00023136"/>
    </source>
</evidence>
<keyword evidence="2 5" id="KW-0812">Transmembrane</keyword>
<dbReference type="GO" id="GO:0008521">
    <property type="term" value="F:acetyl-CoA transmembrane transporter activity"/>
    <property type="evidence" value="ECO:0007669"/>
    <property type="project" value="InterPro"/>
</dbReference>
<evidence type="ECO:0000256" key="3">
    <source>
        <dbReference type="ARBA" id="ARBA00022989"/>
    </source>
</evidence>
<feature type="transmembrane region" description="Helical" evidence="5">
    <location>
        <begin position="156"/>
        <end position="175"/>
    </location>
</feature>
<accession>A0A7R9A522</accession>
<sequence>MSYQDDMRKRRGDSSDFHSVSMRMDAAKSEKGSHNHSHHDHSNLHGDYGNIALLYLLYILQGIPLGLAASIPMILANRGVTYKQQAEYSFVSWPFSIKLLWAPIVDSLFFARMGRRKTWLVPTQYLLGIGMLLLSYHVDDLLGEDDNPETKPRVAALTAAFFSLNFLAATQDIAVDGWALTMLKRENVGYASTCNSVGQTTGYFLGYVVFMALESAEFCNTYIRAQPADRGIITLAGFLYFWGIIFFFTTSLVWLLKHEKADDEVPKGDDVDLGIIGTYSMLMKIISLPAIRIMALFLLTCKVGFAATDSATGLKLVEAGVAKERLALLAIPLVPLQILLPLFISKYTAGPMPMSIFLKAFPVRLAFGLVFSFIVYVTPWFEIKSMDGHHFPWYYYALIIFVYALHQVAAYSMFVAVMAFYAQVSDPAVGGTYMTLLNTLTNLGGNWPSTLMLWFLDNLTWKSCSSSPDIDCYSEAGKQVQFLLCTS</sequence>
<dbReference type="InterPro" id="IPR004752">
    <property type="entry name" value="AmpG_permease/AT-1"/>
</dbReference>
<dbReference type="Pfam" id="PF13000">
    <property type="entry name" value="Acatn"/>
    <property type="match status" value="2"/>
</dbReference>
<organism evidence="6">
    <name type="scientific">Darwinula stevensoni</name>
    <dbReference type="NCBI Taxonomy" id="69355"/>
    <lineage>
        <taxon>Eukaryota</taxon>
        <taxon>Metazoa</taxon>
        <taxon>Ecdysozoa</taxon>
        <taxon>Arthropoda</taxon>
        <taxon>Crustacea</taxon>
        <taxon>Oligostraca</taxon>
        <taxon>Ostracoda</taxon>
        <taxon>Podocopa</taxon>
        <taxon>Podocopida</taxon>
        <taxon>Darwinulocopina</taxon>
        <taxon>Darwinuloidea</taxon>
        <taxon>Darwinulidae</taxon>
        <taxon>Darwinula</taxon>
    </lineage>
</organism>
<comment type="subcellular location">
    <subcellularLocation>
        <location evidence="1">Membrane</location>
        <topology evidence="1">Multi-pass membrane protein</topology>
    </subcellularLocation>
</comment>
<evidence type="ECO:0000313" key="7">
    <source>
        <dbReference type="Proteomes" id="UP000677054"/>
    </source>
</evidence>
<keyword evidence="3 5" id="KW-1133">Transmembrane helix</keyword>
<dbReference type="GO" id="GO:0035348">
    <property type="term" value="P:acetyl-CoA transmembrane transport"/>
    <property type="evidence" value="ECO:0007669"/>
    <property type="project" value="InterPro"/>
</dbReference>
<feature type="transmembrane region" description="Helical" evidence="5">
    <location>
        <begin position="356"/>
        <end position="381"/>
    </location>
</feature>
<feature type="transmembrane region" description="Helical" evidence="5">
    <location>
        <begin position="232"/>
        <end position="256"/>
    </location>
</feature>
<dbReference type="EMBL" id="CAJPEV010001169">
    <property type="protein sequence ID" value="CAG0891145.1"/>
    <property type="molecule type" value="Genomic_DNA"/>
</dbReference>
<name>A0A7R9A522_9CRUS</name>
<reference evidence="6" key="1">
    <citation type="submission" date="2020-11" db="EMBL/GenBank/DDBJ databases">
        <authorList>
            <person name="Tran Van P."/>
        </authorList>
    </citation>
    <scope>NUCLEOTIDE SEQUENCE</scope>
</reference>
<feature type="transmembrane region" description="Helical" evidence="5">
    <location>
        <begin position="276"/>
        <end position="305"/>
    </location>
</feature>
<keyword evidence="7" id="KW-1185">Reference proteome</keyword>
<dbReference type="Gene3D" id="1.20.1250.20">
    <property type="entry name" value="MFS general substrate transporter like domains"/>
    <property type="match status" value="1"/>
</dbReference>
<evidence type="ECO:0000313" key="6">
    <source>
        <dbReference type="EMBL" id="CAD7246561.1"/>
    </source>
</evidence>
<dbReference type="OrthoDB" id="6415790at2759"/>